<sequence length="450" mass="48093">MAILSLVTSSSQFYRTSVSNASTDGRAKLRQPTPGRGSGICSARMRVPVATARCRRGGCTMRAARTSATILLAILALVVPPPVTAQPLELAARLDRAIEARLAQMGAPGAIVSLSIPGEIDYVKTFGAGDTATGVPMLVDNHHRIGSVTKTFTGTAILQLVEQGRIRLSDPISRYVEGVPSGDVITLDLLGRMRSGLIDYTETGDFIERLYRESPKGPDAFAVTPRELVESAFAQPLKFTPGSRYEYSNTNTVLLGMVVEKVSGVPLGQYLQDNIFGPVGLSQTSYPGNGWLPGPYAHGYNRAPNDAIVDTTLWNPSWADAAGKIVSNVHDMRTWTKVLGSGALLQPDTHAQRISNGSEVVPGVDYAFTIFDVQGWRGHNGDIPGYATVAVYLPQRDATLVVFVNSDVPEPHSAGQIADVVTTIATPDHVYAVGPQPPLMLEDTDDRPAG</sequence>
<dbReference type="EMBL" id="CP001663">
    <property type="protein sequence ID" value="AFP39762.1"/>
    <property type="molecule type" value="Genomic_DNA"/>
</dbReference>
<reference evidence="2 3" key="2">
    <citation type="journal article" date="2009" name="Genome Res.">
        <title>Ortho-proteogenomics: multiple proteomes investigation through orthology and a new MS-based protocol.</title>
        <authorList>
            <person name="Gallien S."/>
            <person name="Perrodou E."/>
            <person name="Carapito C."/>
            <person name="Deshayes C."/>
            <person name="Reyrat J.M."/>
            <person name="Van Dorsselaer A."/>
            <person name="Poch O."/>
            <person name="Schaeffer C."/>
            <person name="Lecompte O."/>
        </authorList>
    </citation>
    <scope>NUCLEOTIDE SEQUENCE [LARGE SCALE GENOMIC DNA]</scope>
    <source>
        <strain evidence="3">ATCC 700084 / mc(2)155</strain>
    </source>
</reference>
<dbReference type="InterPro" id="IPR001466">
    <property type="entry name" value="Beta-lactam-related"/>
</dbReference>
<gene>
    <name evidence="2" type="primary">lpqK</name>
    <name evidence="2" type="ordered locus">MSMEI_3299</name>
</gene>
<dbReference type="PANTHER" id="PTHR46825:SF7">
    <property type="entry name" value="D-ALANYL-D-ALANINE CARBOXYPEPTIDASE"/>
    <property type="match status" value="1"/>
</dbReference>
<evidence type="ECO:0000259" key="1">
    <source>
        <dbReference type="Pfam" id="PF00144"/>
    </source>
</evidence>
<keyword evidence="2" id="KW-0121">Carboxypeptidase</keyword>
<name>I7G1S1_MYCS2</name>
<evidence type="ECO:0000313" key="2">
    <source>
        <dbReference type="EMBL" id="AFP39762.1"/>
    </source>
</evidence>
<dbReference type="Pfam" id="PF00144">
    <property type="entry name" value="Beta-lactamase"/>
    <property type="match status" value="1"/>
</dbReference>
<organism evidence="2 3">
    <name type="scientific">Mycolicibacterium smegmatis (strain ATCC 700084 / mc(2)155)</name>
    <name type="common">Mycobacterium smegmatis</name>
    <dbReference type="NCBI Taxonomy" id="246196"/>
    <lineage>
        <taxon>Bacteria</taxon>
        <taxon>Bacillati</taxon>
        <taxon>Actinomycetota</taxon>
        <taxon>Actinomycetes</taxon>
        <taxon>Mycobacteriales</taxon>
        <taxon>Mycobacteriaceae</taxon>
        <taxon>Mycolicibacterium</taxon>
    </lineage>
</organism>
<dbReference type="InterPro" id="IPR050491">
    <property type="entry name" value="AmpC-like"/>
</dbReference>
<dbReference type="Gene3D" id="3.40.710.10">
    <property type="entry name" value="DD-peptidase/beta-lactamase superfamily"/>
    <property type="match status" value="1"/>
</dbReference>
<protein>
    <submittedName>
        <fullName evidence="2">Serine-type D-Ala-D-Ala carboxypeptidase</fullName>
        <ecNumber evidence="2">3.4.16.4</ecNumber>
    </submittedName>
</protein>
<dbReference type="InterPro" id="IPR012338">
    <property type="entry name" value="Beta-lactam/transpept-like"/>
</dbReference>
<dbReference type="Proteomes" id="UP000006158">
    <property type="component" value="Chromosome"/>
</dbReference>
<accession>I7G1S1</accession>
<reference evidence="2 3" key="1">
    <citation type="journal article" date="2007" name="Genome Biol.">
        <title>Interrupted coding sequences in Mycobacterium smegmatis: authentic mutations or sequencing errors?</title>
        <authorList>
            <person name="Deshayes C."/>
            <person name="Perrodou E."/>
            <person name="Gallien S."/>
            <person name="Euphrasie D."/>
            <person name="Schaeffer C."/>
            <person name="Van-Dorsselaer A."/>
            <person name="Poch O."/>
            <person name="Lecompte O."/>
            <person name="Reyrat J.M."/>
        </authorList>
    </citation>
    <scope>NUCLEOTIDE SEQUENCE [LARGE SCALE GENOMIC DNA]</scope>
    <source>
        <strain evidence="3">ATCC 700084 / mc(2)155</strain>
    </source>
</reference>
<dbReference type="KEGG" id="msg:MSMEI_3299"/>
<dbReference type="AlphaFoldDB" id="I7G1S1"/>
<evidence type="ECO:0000313" key="3">
    <source>
        <dbReference type="Proteomes" id="UP000006158"/>
    </source>
</evidence>
<dbReference type="SUPFAM" id="SSF56601">
    <property type="entry name" value="beta-lactamase/transpeptidase-like"/>
    <property type="match status" value="1"/>
</dbReference>
<dbReference type="GO" id="GO:0009002">
    <property type="term" value="F:serine-type D-Ala-D-Ala carboxypeptidase activity"/>
    <property type="evidence" value="ECO:0007669"/>
    <property type="project" value="UniProtKB-EC"/>
</dbReference>
<dbReference type="PANTHER" id="PTHR46825">
    <property type="entry name" value="D-ALANYL-D-ALANINE-CARBOXYPEPTIDASE/ENDOPEPTIDASE AMPH"/>
    <property type="match status" value="1"/>
</dbReference>
<dbReference type="EC" id="3.4.16.4" evidence="2"/>
<dbReference type="PATRIC" id="fig|246196.56.peg.3389"/>
<proteinExistence type="predicted"/>
<feature type="domain" description="Beta-lactamase-related" evidence="1">
    <location>
        <begin position="94"/>
        <end position="412"/>
    </location>
</feature>
<keyword evidence="2" id="KW-0378">Hydrolase</keyword>
<keyword evidence="2" id="KW-0645">Protease</keyword>